<evidence type="ECO:0000256" key="6">
    <source>
        <dbReference type="ARBA" id="ARBA00022801"/>
    </source>
</evidence>
<dbReference type="PANTHER" id="PTHR15822:SF4">
    <property type="entry name" value="TYROSYL-DNA PHOSPHODIESTERASE 2"/>
    <property type="match status" value="1"/>
</dbReference>
<dbReference type="KEGG" id="pgb:H744_1c1458"/>
<dbReference type="InterPro" id="IPR005135">
    <property type="entry name" value="Endo/exonuclease/phosphatase"/>
</dbReference>
<dbReference type="GO" id="GO:0003697">
    <property type="term" value="F:single-stranded DNA binding"/>
    <property type="evidence" value="ECO:0007669"/>
    <property type="project" value="TreeGrafter"/>
</dbReference>
<feature type="domain" description="Endonuclease/exonuclease/phosphatase" evidence="10">
    <location>
        <begin position="37"/>
        <end position="305"/>
    </location>
</feature>
<keyword evidence="4" id="KW-0479">Metal-binding</keyword>
<evidence type="ECO:0000256" key="2">
    <source>
        <dbReference type="ARBA" id="ARBA00001946"/>
    </source>
</evidence>
<comment type="cofactor">
    <cofactor evidence="1">
        <name>Mn(2+)</name>
        <dbReference type="ChEBI" id="CHEBI:29035"/>
    </cofactor>
</comment>
<keyword evidence="9" id="KW-1133">Transmembrane helix</keyword>
<dbReference type="GO" id="GO:0070260">
    <property type="term" value="F:5'-tyrosyl-DNA phosphodiesterase activity"/>
    <property type="evidence" value="ECO:0007669"/>
    <property type="project" value="TreeGrafter"/>
</dbReference>
<evidence type="ECO:0000256" key="1">
    <source>
        <dbReference type="ARBA" id="ARBA00001936"/>
    </source>
</evidence>
<keyword evidence="6" id="KW-0378">Hydrolase</keyword>
<dbReference type="GO" id="GO:0005737">
    <property type="term" value="C:cytoplasm"/>
    <property type="evidence" value="ECO:0007669"/>
    <property type="project" value="TreeGrafter"/>
</dbReference>
<evidence type="ECO:0000256" key="5">
    <source>
        <dbReference type="ARBA" id="ARBA00022763"/>
    </source>
</evidence>
<name>A0A0C5WTV2_9GAMM</name>
<feature type="transmembrane region" description="Helical" evidence="9">
    <location>
        <begin position="6"/>
        <end position="25"/>
    </location>
</feature>
<comment type="cofactor">
    <cofactor evidence="2">
        <name>Mg(2+)</name>
        <dbReference type="ChEBI" id="CHEBI:18420"/>
    </cofactor>
</comment>
<evidence type="ECO:0000259" key="10">
    <source>
        <dbReference type="Pfam" id="PF03372"/>
    </source>
</evidence>
<dbReference type="GO" id="GO:0006302">
    <property type="term" value="P:double-strand break repair"/>
    <property type="evidence" value="ECO:0007669"/>
    <property type="project" value="TreeGrafter"/>
</dbReference>
<dbReference type="PANTHER" id="PTHR15822">
    <property type="entry name" value="TRAF AND TNF RECEPTOR-ASSOCIATED PROTEIN"/>
    <property type="match status" value="1"/>
</dbReference>
<dbReference type="OrthoDB" id="395856at2"/>
<dbReference type="EMBL" id="CP005973">
    <property type="protein sequence ID" value="AJR06480.1"/>
    <property type="molecule type" value="Genomic_DNA"/>
</dbReference>
<keyword evidence="8" id="KW-0234">DNA repair</keyword>
<evidence type="ECO:0000256" key="7">
    <source>
        <dbReference type="ARBA" id="ARBA00022842"/>
    </source>
</evidence>
<dbReference type="InterPro" id="IPR051547">
    <property type="entry name" value="TDP2-like"/>
</dbReference>
<evidence type="ECO:0000313" key="12">
    <source>
        <dbReference type="Proteomes" id="UP000032303"/>
    </source>
</evidence>
<gene>
    <name evidence="11" type="ORF">H744_1c1458</name>
</gene>
<keyword evidence="5" id="KW-0227">DNA damage</keyword>
<keyword evidence="7" id="KW-0460">Magnesium</keyword>
<dbReference type="InterPro" id="IPR036691">
    <property type="entry name" value="Endo/exonu/phosph_ase_sf"/>
</dbReference>
<reference evidence="11 12" key="1">
    <citation type="submission" date="2013-05" db="EMBL/GenBank/DDBJ databases">
        <title>Complete genome sequence of the lipase-producing bacterium Photobacterium gaetbulicola Gung47.</title>
        <authorList>
            <person name="Kim Y.-O."/>
        </authorList>
    </citation>
    <scope>NUCLEOTIDE SEQUENCE [LARGE SCALE GENOMIC DNA]</scope>
    <source>
        <strain evidence="11 12">Gung47</strain>
    </source>
</reference>
<dbReference type="SUPFAM" id="SSF56219">
    <property type="entry name" value="DNase I-like"/>
    <property type="match status" value="1"/>
</dbReference>
<dbReference type="Proteomes" id="UP000032303">
    <property type="component" value="Chromosome 1"/>
</dbReference>
<evidence type="ECO:0000256" key="8">
    <source>
        <dbReference type="ARBA" id="ARBA00023204"/>
    </source>
</evidence>
<keyword evidence="9" id="KW-0812">Transmembrane</keyword>
<dbReference type="Gene3D" id="3.60.10.10">
    <property type="entry name" value="Endonuclease/exonuclease/phosphatase"/>
    <property type="match status" value="1"/>
</dbReference>
<dbReference type="STRING" id="658445.H744_1c1458"/>
<dbReference type="PATRIC" id="fig|658445.3.peg.1577"/>
<dbReference type="Pfam" id="PF03372">
    <property type="entry name" value="Exo_endo_phos"/>
    <property type="match status" value="1"/>
</dbReference>
<sequence length="314" mass="36564">MTIPPAYYLLLLWMIITSGQVIGAVSELKAKSLTLTTWNLNWLAEDKPRGKPRSSIPLRKPSDYQAMAEIINAISPDVMAFQEVANRLSISKVIPLSKYQIEFSNRKDTNNDEIWPQFVGFAIRKGIEYRRHPDLQQLDVWNNQYLRYGVDISLFQQGKPSLRLLAVHLKSGCYSNRHRNKNCTVLKKQFEVLKNWIAKRQEQQQSFIILGDFNRRLANKGDNFWKKLTAGLSPDPILATKGITSQCRSQAYNKRKRTWEERQYPGFIDHFIIDSRIHNKNTTEVPLSEHLYTEQQLKQYQLSDHCPLSIMLKL</sequence>
<dbReference type="GO" id="GO:0004518">
    <property type="term" value="F:nuclease activity"/>
    <property type="evidence" value="ECO:0007669"/>
    <property type="project" value="UniProtKB-KW"/>
</dbReference>
<dbReference type="HOGENOM" id="CLU_056520_1_0_6"/>
<accession>A0A0C5WTV2</accession>
<keyword evidence="9" id="KW-0472">Membrane</keyword>
<dbReference type="GO" id="GO:0046872">
    <property type="term" value="F:metal ion binding"/>
    <property type="evidence" value="ECO:0007669"/>
    <property type="project" value="UniProtKB-KW"/>
</dbReference>
<evidence type="ECO:0000256" key="4">
    <source>
        <dbReference type="ARBA" id="ARBA00022723"/>
    </source>
</evidence>
<keyword evidence="12" id="KW-1185">Reference proteome</keyword>
<keyword evidence="3" id="KW-0540">Nuclease</keyword>
<protein>
    <recommendedName>
        <fullName evidence="10">Endonuclease/exonuclease/phosphatase domain-containing protein</fullName>
    </recommendedName>
</protein>
<dbReference type="AlphaFoldDB" id="A0A0C5WTV2"/>
<evidence type="ECO:0000313" key="11">
    <source>
        <dbReference type="EMBL" id="AJR06480.1"/>
    </source>
</evidence>
<evidence type="ECO:0000256" key="3">
    <source>
        <dbReference type="ARBA" id="ARBA00022722"/>
    </source>
</evidence>
<proteinExistence type="predicted"/>
<evidence type="ECO:0000256" key="9">
    <source>
        <dbReference type="SAM" id="Phobius"/>
    </source>
</evidence>
<organism evidence="11 12">
    <name type="scientific">Photobacterium gaetbulicola Gung47</name>
    <dbReference type="NCBI Taxonomy" id="658445"/>
    <lineage>
        <taxon>Bacteria</taxon>
        <taxon>Pseudomonadati</taxon>
        <taxon>Pseudomonadota</taxon>
        <taxon>Gammaproteobacteria</taxon>
        <taxon>Vibrionales</taxon>
        <taxon>Vibrionaceae</taxon>
        <taxon>Photobacterium</taxon>
    </lineage>
</organism>